<evidence type="ECO:0000313" key="4">
    <source>
        <dbReference type="Proteomes" id="UP000070587"/>
    </source>
</evidence>
<dbReference type="AlphaFoldDB" id="A0A127B8U0"/>
<dbReference type="EMBL" id="CP010835">
    <property type="protein sequence ID" value="AMM53793.1"/>
    <property type="molecule type" value="Genomic_DNA"/>
</dbReference>
<dbReference type="Proteomes" id="UP000070587">
    <property type="component" value="Chromosome"/>
</dbReference>
<evidence type="ECO:0000256" key="2">
    <source>
        <dbReference type="ARBA" id="ARBA00022679"/>
    </source>
</evidence>
<reference evidence="4" key="1">
    <citation type="submission" date="2015-02" db="EMBL/GenBank/DDBJ databases">
        <title>Pyrococcus kukulkanii sp. nov., a novel hyperthermophilic archaeon isolated from a deep-sea hydrothermal vent at the Guaymas Basin.</title>
        <authorList>
            <person name="Oger P.M."/>
            <person name="Callac N."/>
            <person name="Jebbar M."/>
            <person name="Godfroy A."/>
        </authorList>
    </citation>
    <scope>NUCLEOTIDE SEQUENCE [LARGE SCALE GENOMIC DNA]</scope>
    <source>
        <strain evidence="4">NCB100</strain>
    </source>
</reference>
<name>A0A127B8U0_9EURY</name>
<dbReference type="SUPFAM" id="SSF75005">
    <property type="entry name" value="Arabinanase/levansucrase/invertase"/>
    <property type="match status" value="1"/>
</dbReference>
<dbReference type="OrthoDB" id="6245at2157"/>
<dbReference type="RefSeq" id="WP_068321464.1">
    <property type="nucleotide sequence ID" value="NZ_CP010835.1"/>
</dbReference>
<dbReference type="Gene3D" id="2.115.10.20">
    <property type="entry name" value="Glycosyl hydrolase domain, family 43"/>
    <property type="match status" value="1"/>
</dbReference>
<keyword evidence="1" id="KW-0328">Glycosyltransferase</keyword>
<dbReference type="InterPro" id="IPR023296">
    <property type="entry name" value="Glyco_hydro_beta-prop_sf"/>
</dbReference>
<dbReference type="InterPro" id="IPR007184">
    <property type="entry name" value="Mannoside_phosphorylase"/>
</dbReference>
<keyword evidence="2" id="KW-0808">Transferase</keyword>
<reference evidence="3 4" key="2">
    <citation type="journal article" date="2016" name="Int. J. Syst. Evol. Microbiol.">
        <title>Pyrococcus kukulkanii sp. nov., a hyperthermophilic, piezophilic archaeon isolated from a deep-sea hydrothermal vent.</title>
        <authorList>
            <person name="Callac N."/>
            <person name="Oger P."/>
            <person name="Lesongeur F."/>
            <person name="Rattray J.E."/>
            <person name="Vannier P."/>
            <person name="Michoud G."/>
            <person name="Beauverger M."/>
            <person name="Gayet N."/>
            <person name="Rouxel O."/>
            <person name="Jebbar M."/>
            <person name="Godfroy A."/>
        </authorList>
    </citation>
    <scope>NUCLEOTIDE SEQUENCE [LARGE SCALE GENOMIC DNA]</scope>
    <source>
        <strain evidence="3 4">NCB100</strain>
    </source>
</reference>
<dbReference type="PANTHER" id="PTHR34106">
    <property type="entry name" value="GLYCOSIDASE"/>
    <property type="match status" value="1"/>
</dbReference>
<dbReference type="GeneID" id="28491030"/>
<keyword evidence="3" id="KW-0378">Hydrolase</keyword>
<proteinExistence type="predicted"/>
<keyword evidence="3" id="KW-0326">Glycosidase</keyword>
<gene>
    <name evidence="3" type="ORF">TQ32_04305</name>
</gene>
<dbReference type="PANTHER" id="PTHR34106:SF5">
    <property type="entry name" value="GLYCOSIDASE"/>
    <property type="match status" value="1"/>
</dbReference>
<dbReference type="KEGG" id="pyc:TQ32_04305"/>
<dbReference type="PIRSF" id="PIRSF016202">
    <property type="entry name" value="PH1107"/>
    <property type="match status" value="1"/>
</dbReference>
<sequence>MLRKLPFPILLPSADGFDCKNAYNPSVIYRKGKFVMLYRGECEDGKTGRIGLAISEDGINFTKFPEPVLEPEYSWEAKGVEDPRVVKLGKKYVMTYTGYDGKVARLCLATSKNLLSWKKHGPIFDDFPENYLRPREWTKSGAILPVKVNGRYIMYFGDSNIWIAYSKDGKTWEYSEKPILRPGNLLLVEPGPPPLLTKEGIVLFYNSADKSLVYKVRVAVFDKKNPERAIWKSENTILEPEYPWEKFGHVNNVVFLEGLVEDNERTLFYYGAADRYVGLAIWKGSVEMLLQTLGFSKSI</sequence>
<organism evidence="3 4">
    <name type="scientific">Pyrococcus kukulkanii</name>
    <dbReference type="NCBI Taxonomy" id="1609559"/>
    <lineage>
        <taxon>Archaea</taxon>
        <taxon>Methanobacteriati</taxon>
        <taxon>Methanobacteriota</taxon>
        <taxon>Thermococci</taxon>
        <taxon>Thermococcales</taxon>
        <taxon>Thermococcaceae</taxon>
        <taxon>Pyrococcus</taxon>
    </lineage>
</organism>
<dbReference type="CDD" id="cd18610">
    <property type="entry name" value="GH130_BT3780-like"/>
    <property type="match status" value="1"/>
</dbReference>
<dbReference type="STRING" id="1609559.TQ32_04305"/>
<evidence type="ECO:0000256" key="1">
    <source>
        <dbReference type="ARBA" id="ARBA00022676"/>
    </source>
</evidence>
<evidence type="ECO:0000313" key="3">
    <source>
        <dbReference type="EMBL" id="AMM53793.1"/>
    </source>
</evidence>
<dbReference type="GO" id="GO:0016757">
    <property type="term" value="F:glycosyltransferase activity"/>
    <property type="evidence" value="ECO:0007669"/>
    <property type="project" value="UniProtKB-KW"/>
</dbReference>
<accession>A0A127B8U0</accession>
<dbReference type="Pfam" id="PF04041">
    <property type="entry name" value="Glyco_hydro_130"/>
    <property type="match status" value="1"/>
</dbReference>
<dbReference type="PATRIC" id="fig|1609559.3.peg.897"/>
<dbReference type="GO" id="GO:0016798">
    <property type="term" value="F:hydrolase activity, acting on glycosyl bonds"/>
    <property type="evidence" value="ECO:0007669"/>
    <property type="project" value="UniProtKB-KW"/>
</dbReference>
<protein>
    <submittedName>
        <fullName evidence="3">Glycosidase</fullName>
    </submittedName>
</protein>